<accession>A0ABS4GUQ5</accession>
<dbReference type="Pfam" id="PF03481">
    <property type="entry name" value="Sua5_C"/>
    <property type="match status" value="1"/>
</dbReference>
<dbReference type="SUPFAM" id="SSF55821">
    <property type="entry name" value="YrdC/RibB"/>
    <property type="match status" value="1"/>
</dbReference>
<evidence type="ECO:0000256" key="11">
    <source>
        <dbReference type="ARBA" id="ARBA00029774"/>
    </source>
</evidence>
<evidence type="ECO:0000313" key="16">
    <source>
        <dbReference type="Proteomes" id="UP001519343"/>
    </source>
</evidence>
<dbReference type="InterPro" id="IPR050156">
    <property type="entry name" value="TC-AMP_synthase_SUA5"/>
</dbReference>
<keyword evidence="10 13" id="KW-0067">ATP-binding</keyword>
<comment type="caution">
    <text evidence="15">The sequence shown here is derived from an EMBL/GenBank/DDBJ whole genome shotgun (WGS) entry which is preliminary data.</text>
</comment>
<evidence type="ECO:0000256" key="5">
    <source>
        <dbReference type="ARBA" id="ARBA00022490"/>
    </source>
</evidence>
<dbReference type="InterPro" id="IPR006070">
    <property type="entry name" value="Sua5-like_dom"/>
</dbReference>
<dbReference type="InterPro" id="IPR005145">
    <property type="entry name" value="Sua5_C"/>
</dbReference>
<evidence type="ECO:0000259" key="14">
    <source>
        <dbReference type="PROSITE" id="PS51163"/>
    </source>
</evidence>
<dbReference type="PANTHER" id="PTHR17490:SF16">
    <property type="entry name" value="THREONYLCARBAMOYL-AMP SYNTHASE"/>
    <property type="match status" value="1"/>
</dbReference>
<evidence type="ECO:0000256" key="8">
    <source>
        <dbReference type="ARBA" id="ARBA00022695"/>
    </source>
</evidence>
<evidence type="ECO:0000256" key="10">
    <source>
        <dbReference type="ARBA" id="ARBA00022840"/>
    </source>
</evidence>
<comment type="function">
    <text evidence="13">Required for the formation of a threonylcarbamoyl group on adenosine at position 37 (t(6)A37) in tRNAs that read codons beginning with adenine.</text>
</comment>
<dbReference type="InterPro" id="IPR038385">
    <property type="entry name" value="Sua5/YwlC_C"/>
</dbReference>
<comment type="similarity">
    <text evidence="2 13">Belongs to the SUA5 family.</text>
</comment>
<keyword evidence="5 13" id="KW-0963">Cytoplasm</keyword>
<evidence type="ECO:0000313" key="15">
    <source>
        <dbReference type="EMBL" id="MBP1934010.1"/>
    </source>
</evidence>
<evidence type="ECO:0000256" key="13">
    <source>
        <dbReference type="PIRNR" id="PIRNR004930"/>
    </source>
</evidence>
<reference evidence="15 16" key="1">
    <citation type="submission" date="2021-03" db="EMBL/GenBank/DDBJ databases">
        <title>Genomic Encyclopedia of Type Strains, Phase IV (KMG-IV): sequencing the most valuable type-strain genomes for metagenomic binning, comparative biology and taxonomic classification.</title>
        <authorList>
            <person name="Goeker M."/>
        </authorList>
    </citation>
    <scope>NUCLEOTIDE SEQUENCE [LARGE SCALE GENOMIC DNA]</scope>
    <source>
        <strain evidence="15 16">DSM 24738</strain>
    </source>
</reference>
<gene>
    <name evidence="15" type="ORF">J2Z37_004027</name>
</gene>
<protein>
    <recommendedName>
        <fullName evidence="4 13">Threonylcarbamoyl-AMP synthase</fullName>
        <shortName evidence="13">TC-AMP synthase</shortName>
        <ecNumber evidence="3 13">2.7.7.87</ecNumber>
    </recommendedName>
    <alternativeName>
        <fullName evidence="11 13">L-threonylcarbamoyladenylate synthase</fullName>
    </alternativeName>
</protein>
<dbReference type="Proteomes" id="UP001519343">
    <property type="component" value="Unassembled WGS sequence"/>
</dbReference>
<evidence type="ECO:0000256" key="4">
    <source>
        <dbReference type="ARBA" id="ARBA00015492"/>
    </source>
</evidence>
<name>A0ABS4GUQ5_9BACL</name>
<dbReference type="EMBL" id="JAGGKT010000015">
    <property type="protein sequence ID" value="MBP1934010.1"/>
    <property type="molecule type" value="Genomic_DNA"/>
</dbReference>
<dbReference type="PANTHER" id="PTHR17490">
    <property type="entry name" value="SUA5"/>
    <property type="match status" value="1"/>
</dbReference>
<dbReference type="EC" id="2.7.7.87" evidence="3 13"/>
<evidence type="ECO:0000256" key="12">
    <source>
        <dbReference type="ARBA" id="ARBA00048366"/>
    </source>
</evidence>
<proteinExistence type="inferred from homology"/>
<dbReference type="PIRSF" id="PIRSF004930">
    <property type="entry name" value="Tln_factor_SUA5"/>
    <property type="match status" value="1"/>
</dbReference>
<dbReference type="NCBIfam" id="TIGR00057">
    <property type="entry name" value="L-threonylcarbamoyladenylate synthase"/>
    <property type="match status" value="1"/>
</dbReference>
<dbReference type="RefSeq" id="WP_209812021.1">
    <property type="nucleotide sequence ID" value="NZ_JAGGKT010000015.1"/>
</dbReference>
<keyword evidence="6 13" id="KW-0808">Transferase</keyword>
<evidence type="ECO:0000256" key="2">
    <source>
        <dbReference type="ARBA" id="ARBA00007663"/>
    </source>
</evidence>
<keyword evidence="8 13" id="KW-0548">Nucleotidyltransferase</keyword>
<dbReference type="Pfam" id="PF01300">
    <property type="entry name" value="Sua5_yciO_yrdC"/>
    <property type="match status" value="1"/>
</dbReference>
<comment type="subcellular location">
    <subcellularLocation>
        <location evidence="1 13">Cytoplasm</location>
    </subcellularLocation>
</comment>
<dbReference type="InterPro" id="IPR010923">
    <property type="entry name" value="T(6)A37_SUA5"/>
</dbReference>
<keyword evidence="9 13" id="KW-0547">Nucleotide-binding</keyword>
<dbReference type="Gene3D" id="3.40.50.11030">
    <property type="entry name" value="Threonylcarbamoyl-AMP synthase, C-terminal domain"/>
    <property type="match status" value="1"/>
</dbReference>
<evidence type="ECO:0000256" key="9">
    <source>
        <dbReference type="ARBA" id="ARBA00022741"/>
    </source>
</evidence>
<comment type="catalytic activity">
    <reaction evidence="12 13">
        <text>L-threonine + hydrogencarbonate + ATP = L-threonylcarbamoyladenylate + diphosphate + H2O</text>
        <dbReference type="Rhea" id="RHEA:36407"/>
        <dbReference type="ChEBI" id="CHEBI:15377"/>
        <dbReference type="ChEBI" id="CHEBI:17544"/>
        <dbReference type="ChEBI" id="CHEBI:30616"/>
        <dbReference type="ChEBI" id="CHEBI:33019"/>
        <dbReference type="ChEBI" id="CHEBI:57926"/>
        <dbReference type="ChEBI" id="CHEBI:73682"/>
        <dbReference type="EC" id="2.7.7.87"/>
    </reaction>
</comment>
<organism evidence="15 16">
    <name type="scientific">Ammoniphilus resinae</name>
    <dbReference type="NCBI Taxonomy" id="861532"/>
    <lineage>
        <taxon>Bacteria</taxon>
        <taxon>Bacillati</taxon>
        <taxon>Bacillota</taxon>
        <taxon>Bacilli</taxon>
        <taxon>Bacillales</taxon>
        <taxon>Paenibacillaceae</taxon>
        <taxon>Aneurinibacillus group</taxon>
        <taxon>Ammoniphilus</taxon>
    </lineage>
</organism>
<dbReference type="GO" id="GO:0061710">
    <property type="term" value="F:L-threonylcarbamoyladenylate synthase"/>
    <property type="evidence" value="ECO:0007669"/>
    <property type="project" value="UniProtKB-EC"/>
</dbReference>
<dbReference type="InterPro" id="IPR017945">
    <property type="entry name" value="DHBP_synth_RibB-like_a/b_dom"/>
</dbReference>
<feature type="domain" description="YrdC-like" evidence="14">
    <location>
        <begin position="21"/>
        <end position="207"/>
    </location>
</feature>
<evidence type="ECO:0000256" key="6">
    <source>
        <dbReference type="ARBA" id="ARBA00022679"/>
    </source>
</evidence>
<dbReference type="PROSITE" id="PS51163">
    <property type="entry name" value="YRDC"/>
    <property type="match status" value="1"/>
</dbReference>
<keyword evidence="7 13" id="KW-0819">tRNA processing</keyword>
<evidence type="ECO:0000256" key="3">
    <source>
        <dbReference type="ARBA" id="ARBA00012584"/>
    </source>
</evidence>
<evidence type="ECO:0000256" key="1">
    <source>
        <dbReference type="ARBA" id="ARBA00004496"/>
    </source>
</evidence>
<sequence>MISQQTKIWNVDSVVGNSQDYPQLTEAAEFLRKGEVVAFPTETVYGLGANALSSEAVQKIFAAKGRPSDNPLIVHIADIAQLEALVAEIPEIAKKLMDAFWPGPLTMIFPKKEGIAPEVTAGLDSVGIRMPSHPVALSLIRQAGLPIAAPSANRSGRPSPTTAAHVEEDLLGKIAGIVDGGPTGVGVESTVLDVTVNPPMILRPGGLTKEQLESVIGQVAVDPGLLEEKERPKAPGMKYQHYAPKGEMWMVVAPTVDKQVEAIGSLLAEAKSAGKKVGILATEESSTKYPQADLVVPCGSRADLPSVAHHLYDALRTFDQERMDYILSESFPSDGVGMAIMNRLMKACGHRIVGSDPSRNLSN</sequence>
<keyword evidence="16" id="KW-1185">Reference proteome</keyword>
<evidence type="ECO:0000256" key="7">
    <source>
        <dbReference type="ARBA" id="ARBA00022694"/>
    </source>
</evidence>
<dbReference type="Gene3D" id="3.90.870.10">
    <property type="entry name" value="DHBP synthase"/>
    <property type="match status" value="1"/>
</dbReference>